<comment type="caution">
    <text evidence="2">The sequence shown here is derived from an EMBL/GenBank/DDBJ whole genome shotgun (WGS) entry which is preliminary data.</text>
</comment>
<gene>
    <name evidence="2" type="ORF">N825_23540</name>
</gene>
<dbReference type="PANTHER" id="PTHR36173:SF2">
    <property type="entry name" value="RIBONUCLEASE VAPC16"/>
    <property type="match status" value="1"/>
</dbReference>
<protein>
    <submittedName>
        <fullName evidence="2">Twitching motility protein PilT</fullName>
    </submittedName>
</protein>
<feature type="domain" description="PIN" evidence="1">
    <location>
        <begin position="5"/>
        <end position="109"/>
    </location>
</feature>
<dbReference type="SUPFAM" id="SSF88723">
    <property type="entry name" value="PIN domain-like"/>
    <property type="match status" value="1"/>
</dbReference>
<evidence type="ECO:0000313" key="3">
    <source>
        <dbReference type="Proteomes" id="UP000019486"/>
    </source>
</evidence>
<dbReference type="InterPro" id="IPR029060">
    <property type="entry name" value="PIN-like_dom_sf"/>
</dbReference>
<keyword evidence="3" id="KW-1185">Reference proteome</keyword>
<proteinExistence type="predicted"/>
<dbReference type="PANTHER" id="PTHR36173">
    <property type="entry name" value="RIBONUCLEASE VAPC16-RELATED"/>
    <property type="match status" value="1"/>
</dbReference>
<reference evidence="2 3" key="1">
    <citation type="submission" date="2013-08" db="EMBL/GenBank/DDBJ databases">
        <title>The genome sequence of Skermanella stibiiresistens.</title>
        <authorList>
            <person name="Zhu W."/>
            <person name="Wang G."/>
        </authorList>
    </citation>
    <scope>NUCLEOTIDE SEQUENCE [LARGE SCALE GENOMIC DNA]</scope>
    <source>
        <strain evidence="2 3">SB22</strain>
    </source>
</reference>
<dbReference type="EMBL" id="AVFL01000003">
    <property type="protein sequence ID" value="EWY41540.1"/>
    <property type="molecule type" value="Genomic_DNA"/>
</dbReference>
<dbReference type="RefSeq" id="WP_037447975.1">
    <property type="nucleotide sequence ID" value="NZ_AVFL01000003.1"/>
</dbReference>
<dbReference type="InterPro" id="IPR002716">
    <property type="entry name" value="PIN_dom"/>
</dbReference>
<dbReference type="OrthoDB" id="9798990at2"/>
<dbReference type="InterPro" id="IPR052919">
    <property type="entry name" value="TA_system_RNase"/>
</dbReference>
<evidence type="ECO:0000313" key="2">
    <source>
        <dbReference type="EMBL" id="EWY41540.1"/>
    </source>
</evidence>
<name>W9H5M7_9PROT</name>
<dbReference type="STRING" id="1385369.N825_23540"/>
<dbReference type="InterPro" id="IPR041705">
    <property type="entry name" value="PIN_Sll0205"/>
</dbReference>
<evidence type="ECO:0000259" key="1">
    <source>
        <dbReference type="Pfam" id="PF01850"/>
    </source>
</evidence>
<dbReference type="AlphaFoldDB" id="W9H5M7"/>
<dbReference type="CDD" id="cd09872">
    <property type="entry name" value="PIN_Sll0205-like"/>
    <property type="match status" value="1"/>
</dbReference>
<sequence length="131" mass="13924">MRLPLDTHVALWAITDSPSLSAGAREMIVDPANTIAVSATSIWEISIKHALARGKPNDMPISGAEAAEYFRSAGDILPSISPEHATAMEALPPPHADPFDRILVAQAFAQSPRPITHESMVAAYGASILRS</sequence>
<dbReference type="Proteomes" id="UP000019486">
    <property type="component" value="Unassembled WGS sequence"/>
</dbReference>
<accession>W9H5M7</accession>
<dbReference type="Pfam" id="PF01850">
    <property type="entry name" value="PIN"/>
    <property type="match status" value="1"/>
</dbReference>
<organism evidence="2 3">
    <name type="scientific">Skermanella stibiiresistens SB22</name>
    <dbReference type="NCBI Taxonomy" id="1385369"/>
    <lineage>
        <taxon>Bacteria</taxon>
        <taxon>Pseudomonadati</taxon>
        <taxon>Pseudomonadota</taxon>
        <taxon>Alphaproteobacteria</taxon>
        <taxon>Rhodospirillales</taxon>
        <taxon>Azospirillaceae</taxon>
        <taxon>Skermanella</taxon>
    </lineage>
</organism>